<comment type="caution">
    <text evidence="1">The sequence shown here is derived from an EMBL/GenBank/DDBJ whole genome shotgun (WGS) entry which is preliminary data.</text>
</comment>
<sequence>MEMIKMKLDGCRSVEQQQTSEGEDRELPLSSSATLLTHFCGEWEHAQKVFDKMPVKNVCRSSIRLVKGLVSCGGVWAAHEVFEGMTVVDGGQRHRRQSPAAMKEVNVFVCIGVSGEGN</sequence>
<reference evidence="1 2" key="1">
    <citation type="submission" date="2024-01" db="EMBL/GenBank/DDBJ databases">
        <title>Genome assemblies of Stephania.</title>
        <authorList>
            <person name="Yang L."/>
        </authorList>
    </citation>
    <scope>NUCLEOTIDE SEQUENCE [LARGE SCALE GENOMIC DNA]</scope>
    <source>
        <strain evidence="1">JXDWG</strain>
        <tissue evidence="1">Leaf</tissue>
    </source>
</reference>
<gene>
    <name evidence="1" type="ORF">Scep_018773</name>
</gene>
<dbReference type="Proteomes" id="UP001419268">
    <property type="component" value="Unassembled WGS sequence"/>
</dbReference>
<protein>
    <recommendedName>
        <fullName evidence="3">Pentatricopeptide repeat-containing protein</fullName>
    </recommendedName>
</protein>
<evidence type="ECO:0000313" key="2">
    <source>
        <dbReference type="Proteomes" id="UP001419268"/>
    </source>
</evidence>
<dbReference type="AlphaFoldDB" id="A0AAP0I9P0"/>
<evidence type="ECO:0008006" key="3">
    <source>
        <dbReference type="Google" id="ProtNLM"/>
    </source>
</evidence>
<keyword evidence="2" id="KW-1185">Reference proteome</keyword>
<proteinExistence type="predicted"/>
<organism evidence="1 2">
    <name type="scientific">Stephania cephalantha</name>
    <dbReference type="NCBI Taxonomy" id="152367"/>
    <lineage>
        <taxon>Eukaryota</taxon>
        <taxon>Viridiplantae</taxon>
        <taxon>Streptophyta</taxon>
        <taxon>Embryophyta</taxon>
        <taxon>Tracheophyta</taxon>
        <taxon>Spermatophyta</taxon>
        <taxon>Magnoliopsida</taxon>
        <taxon>Ranunculales</taxon>
        <taxon>Menispermaceae</taxon>
        <taxon>Menispermoideae</taxon>
        <taxon>Cissampelideae</taxon>
        <taxon>Stephania</taxon>
    </lineage>
</organism>
<accession>A0AAP0I9P0</accession>
<dbReference type="EMBL" id="JBBNAG010000008">
    <property type="protein sequence ID" value="KAK9111254.1"/>
    <property type="molecule type" value="Genomic_DNA"/>
</dbReference>
<evidence type="ECO:0000313" key="1">
    <source>
        <dbReference type="EMBL" id="KAK9111254.1"/>
    </source>
</evidence>
<name>A0AAP0I9P0_9MAGN</name>